<keyword evidence="2" id="KW-0238">DNA-binding</keyword>
<dbReference type="GO" id="GO:0003700">
    <property type="term" value="F:DNA-binding transcription factor activity"/>
    <property type="evidence" value="ECO:0007669"/>
    <property type="project" value="TreeGrafter"/>
</dbReference>
<accession>A0A7R8WX26</accession>
<proteinExistence type="predicted"/>
<sequence>MARSQSTKKPTRIQREKTKAILEAALDVFSDFGFRGTTIDMIAQRAGLSKPNILYYFDNKEAIHKSLLAELLQTWLAPLREIDANGDPIEEICQYVAQKLKMAQEFPRE</sequence>
<dbReference type="InterPro" id="IPR050109">
    <property type="entry name" value="HTH-type_TetR-like_transc_reg"/>
</dbReference>
<dbReference type="SUPFAM" id="SSF46689">
    <property type="entry name" value="Homeodomain-like"/>
    <property type="match status" value="1"/>
</dbReference>
<comment type="subcellular location">
    <subcellularLocation>
        <location evidence="1">Nucleus</location>
    </subcellularLocation>
</comment>
<evidence type="ECO:0000256" key="1">
    <source>
        <dbReference type="ARBA" id="ARBA00004123"/>
    </source>
</evidence>
<dbReference type="InterPro" id="IPR009057">
    <property type="entry name" value="Homeodomain-like_sf"/>
</dbReference>
<name>A0A7R8WX26_9CRUS</name>
<evidence type="ECO:0000256" key="2">
    <source>
        <dbReference type="ARBA" id="ARBA00023125"/>
    </source>
</evidence>
<dbReference type="PANTHER" id="PTHR30055:SF196">
    <property type="entry name" value="HTH-TYPE TRANSCRIPTIONAL REGULATOR RUTR"/>
    <property type="match status" value="1"/>
</dbReference>
<dbReference type="InterPro" id="IPR013573">
    <property type="entry name" value="Tscrpt_reg_YcdC_C"/>
</dbReference>
<protein>
    <submittedName>
        <fullName evidence="3">Uncharacterized protein</fullName>
    </submittedName>
</protein>
<dbReference type="PANTHER" id="PTHR30055">
    <property type="entry name" value="HTH-TYPE TRANSCRIPTIONAL REGULATOR RUTR"/>
    <property type="match status" value="1"/>
</dbReference>
<dbReference type="EMBL" id="OB737807">
    <property type="protein sequence ID" value="CAD7239705.1"/>
    <property type="molecule type" value="Genomic_DNA"/>
</dbReference>
<dbReference type="AlphaFoldDB" id="A0A7R8WX26"/>
<dbReference type="Pfam" id="PF08362">
    <property type="entry name" value="TetR_C_3"/>
    <property type="match status" value="1"/>
</dbReference>
<dbReference type="OrthoDB" id="8299933at2759"/>
<dbReference type="Pfam" id="PF00440">
    <property type="entry name" value="TetR_N"/>
    <property type="match status" value="1"/>
</dbReference>
<gene>
    <name evidence="3" type="ORF">CTOB1V02_LOCUS17520</name>
</gene>
<evidence type="ECO:0000313" key="3">
    <source>
        <dbReference type="EMBL" id="CAD7239705.1"/>
    </source>
</evidence>
<dbReference type="InterPro" id="IPR001647">
    <property type="entry name" value="HTH_TetR"/>
</dbReference>
<reference evidence="3" key="1">
    <citation type="submission" date="2020-11" db="EMBL/GenBank/DDBJ databases">
        <authorList>
            <person name="Tran Van P."/>
        </authorList>
    </citation>
    <scope>NUCLEOTIDE SEQUENCE</scope>
</reference>
<dbReference type="PROSITE" id="PS50977">
    <property type="entry name" value="HTH_TETR_2"/>
    <property type="match status" value="1"/>
</dbReference>
<dbReference type="GO" id="GO:0045892">
    <property type="term" value="P:negative regulation of DNA-templated transcription"/>
    <property type="evidence" value="ECO:0007669"/>
    <property type="project" value="InterPro"/>
</dbReference>
<dbReference type="PRINTS" id="PR00455">
    <property type="entry name" value="HTHTETR"/>
</dbReference>
<dbReference type="GO" id="GO:0000976">
    <property type="term" value="F:transcription cis-regulatory region binding"/>
    <property type="evidence" value="ECO:0007669"/>
    <property type="project" value="TreeGrafter"/>
</dbReference>
<dbReference type="Gene3D" id="1.10.357.10">
    <property type="entry name" value="Tetracycline Repressor, domain 2"/>
    <property type="match status" value="1"/>
</dbReference>
<feature type="non-terminal residue" evidence="3">
    <location>
        <position position="109"/>
    </location>
</feature>
<organism evidence="3">
    <name type="scientific">Cyprideis torosa</name>
    <dbReference type="NCBI Taxonomy" id="163714"/>
    <lineage>
        <taxon>Eukaryota</taxon>
        <taxon>Metazoa</taxon>
        <taxon>Ecdysozoa</taxon>
        <taxon>Arthropoda</taxon>
        <taxon>Crustacea</taxon>
        <taxon>Oligostraca</taxon>
        <taxon>Ostracoda</taxon>
        <taxon>Podocopa</taxon>
        <taxon>Podocopida</taxon>
        <taxon>Cytherocopina</taxon>
        <taxon>Cytheroidea</taxon>
        <taxon>Cytherideidae</taxon>
        <taxon>Cyprideis</taxon>
    </lineage>
</organism>
<dbReference type="GO" id="GO:0005634">
    <property type="term" value="C:nucleus"/>
    <property type="evidence" value="ECO:0007669"/>
    <property type="project" value="UniProtKB-SubCell"/>
</dbReference>